<dbReference type="GO" id="GO:0005737">
    <property type="term" value="C:cytoplasm"/>
    <property type="evidence" value="ECO:0007669"/>
    <property type="project" value="TreeGrafter"/>
</dbReference>
<accession>A0AAW8R0Z8</accession>
<evidence type="ECO:0000256" key="3">
    <source>
        <dbReference type="ARBA" id="ARBA00022559"/>
    </source>
</evidence>
<comment type="catalytic activity">
    <reaction evidence="11">
        <text>a hydroperoxide + [thioredoxin]-dithiol = an alcohol + [thioredoxin]-disulfide + H2O</text>
        <dbReference type="Rhea" id="RHEA:62620"/>
        <dbReference type="Rhea" id="RHEA-COMP:10698"/>
        <dbReference type="Rhea" id="RHEA-COMP:10700"/>
        <dbReference type="ChEBI" id="CHEBI:15377"/>
        <dbReference type="ChEBI" id="CHEBI:29950"/>
        <dbReference type="ChEBI" id="CHEBI:30879"/>
        <dbReference type="ChEBI" id="CHEBI:35924"/>
        <dbReference type="ChEBI" id="CHEBI:50058"/>
        <dbReference type="EC" id="1.11.1.24"/>
    </reaction>
</comment>
<dbReference type="PANTHER" id="PTHR42801:SF7">
    <property type="entry name" value="SLL1159 PROTEIN"/>
    <property type="match status" value="1"/>
</dbReference>
<dbReference type="InterPro" id="IPR050924">
    <property type="entry name" value="Peroxiredoxin_BCP/PrxQ"/>
</dbReference>
<keyword evidence="4" id="KW-0049">Antioxidant</keyword>
<dbReference type="CDD" id="cd02970">
    <property type="entry name" value="PRX_like2"/>
    <property type="match status" value="1"/>
</dbReference>
<dbReference type="SUPFAM" id="SSF52833">
    <property type="entry name" value="Thioredoxin-like"/>
    <property type="match status" value="1"/>
</dbReference>
<dbReference type="EC" id="1.11.1.24" evidence="2"/>
<evidence type="ECO:0000256" key="1">
    <source>
        <dbReference type="ARBA" id="ARBA00003330"/>
    </source>
</evidence>
<keyword evidence="3" id="KW-0575">Peroxidase</keyword>
<evidence type="ECO:0000256" key="12">
    <source>
        <dbReference type="SAM" id="SignalP"/>
    </source>
</evidence>
<evidence type="ECO:0000256" key="9">
    <source>
        <dbReference type="ARBA" id="ARBA00038489"/>
    </source>
</evidence>
<keyword evidence="7" id="KW-0676">Redox-active center</keyword>
<comment type="similarity">
    <text evidence="9">Belongs to the peroxiredoxin family. BCP/PrxQ subfamily.</text>
</comment>
<keyword evidence="15" id="KW-1185">Reference proteome</keyword>
<evidence type="ECO:0000256" key="10">
    <source>
        <dbReference type="ARBA" id="ARBA00042639"/>
    </source>
</evidence>
<organism evidence="14 15">
    <name type="scientific">Brumicola blandensis</name>
    <dbReference type="NCBI Taxonomy" id="3075611"/>
    <lineage>
        <taxon>Bacteria</taxon>
        <taxon>Pseudomonadati</taxon>
        <taxon>Pseudomonadota</taxon>
        <taxon>Gammaproteobacteria</taxon>
        <taxon>Alteromonadales</taxon>
        <taxon>Alteromonadaceae</taxon>
        <taxon>Brumicola</taxon>
    </lineage>
</organism>
<dbReference type="GO" id="GO:0008379">
    <property type="term" value="F:thioredoxin peroxidase activity"/>
    <property type="evidence" value="ECO:0007669"/>
    <property type="project" value="TreeGrafter"/>
</dbReference>
<evidence type="ECO:0000256" key="4">
    <source>
        <dbReference type="ARBA" id="ARBA00022862"/>
    </source>
</evidence>
<dbReference type="Gene3D" id="3.40.30.10">
    <property type="entry name" value="Glutaredoxin"/>
    <property type="match status" value="1"/>
</dbReference>
<protein>
    <recommendedName>
        <fullName evidence="2">thioredoxin-dependent peroxiredoxin</fullName>
        <ecNumber evidence="2">1.11.1.24</ecNumber>
    </recommendedName>
    <alternativeName>
        <fullName evidence="8">Thioredoxin peroxidase</fullName>
    </alternativeName>
    <alternativeName>
        <fullName evidence="10">Thioredoxin-dependent peroxiredoxin Bcp</fullName>
    </alternativeName>
</protein>
<sequence>MKKWFLAAALAVSALVSTSAMALDRTVIAEKAEDVTPLLIGSTAPNVTVNTADGSPVSFKALYMQKPTVVIFYRGGWCPYCSRQLAELKTIEKDLVDAGYQVLAISPESPARLQEQKLETEFAVTLLSDESLSAIRGFGVGFYVPNDTRKLYKDRMNVDLTADTTDKAVLPAPAIFILDEAGKVQFTYVNPDYSVRPSAELVLAAAKLVKPKA</sequence>
<evidence type="ECO:0000259" key="13">
    <source>
        <dbReference type="PROSITE" id="PS51352"/>
    </source>
</evidence>
<feature type="signal peptide" evidence="12">
    <location>
        <begin position="1"/>
        <end position="22"/>
    </location>
</feature>
<dbReference type="EMBL" id="JAVRIE010000002">
    <property type="protein sequence ID" value="MDT0582089.1"/>
    <property type="molecule type" value="Genomic_DNA"/>
</dbReference>
<evidence type="ECO:0000256" key="6">
    <source>
        <dbReference type="ARBA" id="ARBA00023157"/>
    </source>
</evidence>
<dbReference type="GO" id="GO:0045454">
    <property type="term" value="P:cell redox homeostasis"/>
    <property type="evidence" value="ECO:0007669"/>
    <property type="project" value="TreeGrafter"/>
</dbReference>
<dbReference type="PANTHER" id="PTHR42801">
    <property type="entry name" value="THIOREDOXIN-DEPENDENT PEROXIDE REDUCTASE"/>
    <property type="match status" value="1"/>
</dbReference>
<dbReference type="InterPro" id="IPR036249">
    <property type="entry name" value="Thioredoxin-like_sf"/>
</dbReference>
<gene>
    <name evidence="14" type="ORF">RM544_06035</name>
</gene>
<dbReference type="RefSeq" id="WP_311360871.1">
    <property type="nucleotide sequence ID" value="NZ_JAVRIE010000002.1"/>
</dbReference>
<proteinExistence type="inferred from homology"/>
<dbReference type="AlphaFoldDB" id="A0AAW8R0Z8"/>
<comment type="function">
    <text evidence="1">Thiol-specific peroxidase that catalyzes the reduction of hydrogen peroxide and organic hydroperoxides to water and alcohols, respectively. Plays a role in cell protection against oxidative stress by detoxifying peroxides and as sensor of hydrogen peroxide-mediated signaling events.</text>
</comment>
<keyword evidence="12" id="KW-0732">Signal</keyword>
<comment type="caution">
    <text evidence="14">The sequence shown here is derived from an EMBL/GenBank/DDBJ whole genome shotgun (WGS) entry which is preliminary data.</text>
</comment>
<evidence type="ECO:0000313" key="14">
    <source>
        <dbReference type="EMBL" id="MDT0582089.1"/>
    </source>
</evidence>
<feature type="chain" id="PRO_5043420818" description="thioredoxin-dependent peroxiredoxin" evidence="12">
    <location>
        <begin position="23"/>
        <end position="213"/>
    </location>
</feature>
<dbReference type="PROSITE" id="PS51352">
    <property type="entry name" value="THIOREDOXIN_2"/>
    <property type="match status" value="1"/>
</dbReference>
<keyword evidence="6" id="KW-1015">Disulfide bond</keyword>
<dbReference type="InterPro" id="IPR013766">
    <property type="entry name" value="Thioredoxin_domain"/>
</dbReference>
<evidence type="ECO:0000256" key="7">
    <source>
        <dbReference type="ARBA" id="ARBA00023284"/>
    </source>
</evidence>
<evidence type="ECO:0000256" key="5">
    <source>
        <dbReference type="ARBA" id="ARBA00023002"/>
    </source>
</evidence>
<dbReference type="InterPro" id="IPR000866">
    <property type="entry name" value="AhpC/TSA"/>
</dbReference>
<dbReference type="GO" id="GO:0034599">
    <property type="term" value="P:cellular response to oxidative stress"/>
    <property type="evidence" value="ECO:0007669"/>
    <property type="project" value="TreeGrafter"/>
</dbReference>
<evidence type="ECO:0000256" key="2">
    <source>
        <dbReference type="ARBA" id="ARBA00013017"/>
    </source>
</evidence>
<dbReference type="Proteomes" id="UP001249020">
    <property type="component" value="Unassembled WGS sequence"/>
</dbReference>
<dbReference type="Pfam" id="PF00578">
    <property type="entry name" value="AhpC-TSA"/>
    <property type="match status" value="1"/>
</dbReference>
<feature type="domain" description="Thioredoxin" evidence="13">
    <location>
        <begin position="38"/>
        <end position="211"/>
    </location>
</feature>
<evidence type="ECO:0000256" key="8">
    <source>
        <dbReference type="ARBA" id="ARBA00032824"/>
    </source>
</evidence>
<evidence type="ECO:0000313" key="15">
    <source>
        <dbReference type="Proteomes" id="UP001249020"/>
    </source>
</evidence>
<name>A0AAW8R0Z8_9ALTE</name>
<keyword evidence="5" id="KW-0560">Oxidoreductase</keyword>
<evidence type="ECO:0000256" key="11">
    <source>
        <dbReference type="ARBA" id="ARBA00049091"/>
    </source>
</evidence>
<reference evidence="14 15" key="1">
    <citation type="submission" date="2023-09" db="EMBL/GenBank/DDBJ databases">
        <authorList>
            <person name="Rey-Velasco X."/>
        </authorList>
    </citation>
    <scope>NUCLEOTIDE SEQUENCE [LARGE SCALE GENOMIC DNA]</scope>
    <source>
        <strain evidence="14 15">W409</strain>
    </source>
</reference>